<dbReference type="Pfam" id="PF23357">
    <property type="entry name" value="DUF7088"/>
    <property type="match status" value="1"/>
</dbReference>
<organism evidence="4 5">
    <name type="scientific">Pelagicoccus albus</name>
    <dbReference type="NCBI Taxonomy" id="415222"/>
    <lineage>
        <taxon>Bacteria</taxon>
        <taxon>Pseudomonadati</taxon>
        <taxon>Verrucomicrobiota</taxon>
        <taxon>Opitutia</taxon>
        <taxon>Puniceicoccales</taxon>
        <taxon>Pelagicoccaceae</taxon>
        <taxon>Pelagicoccus</taxon>
    </lineage>
</organism>
<dbReference type="Proteomes" id="UP000526501">
    <property type="component" value="Unassembled WGS sequence"/>
</dbReference>
<proteinExistence type="predicted"/>
<feature type="domain" description="DUF7088" evidence="3">
    <location>
        <begin position="47"/>
        <end position="147"/>
    </location>
</feature>
<dbReference type="AlphaFoldDB" id="A0A7X1B940"/>
<evidence type="ECO:0000259" key="2">
    <source>
        <dbReference type="Pfam" id="PF09822"/>
    </source>
</evidence>
<evidence type="ECO:0000313" key="5">
    <source>
        <dbReference type="Proteomes" id="UP000526501"/>
    </source>
</evidence>
<evidence type="ECO:0000313" key="4">
    <source>
        <dbReference type="EMBL" id="MBC2606658.1"/>
    </source>
</evidence>
<dbReference type="EMBL" id="JACHVC010000012">
    <property type="protein sequence ID" value="MBC2606658.1"/>
    <property type="molecule type" value="Genomic_DNA"/>
</dbReference>
<feature type="transmembrane region" description="Helical" evidence="1">
    <location>
        <begin position="16"/>
        <end position="35"/>
    </location>
</feature>
<keyword evidence="1" id="KW-0472">Membrane</keyword>
<feature type="transmembrane region" description="Helical" evidence="1">
    <location>
        <begin position="471"/>
        <end position="490"/>
    </location>
</feature>
<dbReference type="InterPro" id="IPR055396">
    <property type="entry name" value="DUF7088"/>
</dbReference>
<evidence type="ECO:0000256" key="1">
    <source>
        <dbReference type="SAM" id="Phobius"/>
    </source>
</evidence>
<name>A0A7X1B940_9BACT</name>
<comment type="caution">
    <text evidence="4">The sequence shown here is derived from an EMBL/GenBank/DDBJ whole genome shotgun (WGS) entry which is preliminary data.</text>
</comment>
<protein>
    <submittedName>
        <fullName evidence="4">GldG family protein</fullName>
    </submittedName>
</protein>
<dbReference type="Pfam" id="PF09822">
    <property type="entry name" value="ABC_transp_aux"/>
    <property type="match status" value="1"/>
</dbReference>
<dbReference type="InterPro" id="IPR019196">
    <property type="entry name" value="ABC_transp_unknown"/>
</dbReference>
<feature type="domain" description="ABC-type uncharacterised transport system" evidence="2">
    <location>
        <begin position="186"/>
        <end position="423"/>
    </location>
</feature>
<sequence>MSQLDQSNLKRYTDRFQAIVQIVLVLLILVAVNYIGMRTYQRIDMTESNLYSLSPETKAYLAQLQQPIEVYVTISEESKVATSDQMATQIDVYKDVTNLLREYEYATRNQGENSITVENLNIYSETSRAKKLGIESPEVIVFKSGDRKRLVSISELYRVRDSEMREFIGENVFTRSILEIVETSEPTLYFTSGHGELSASDVSAATGASALFNQLKARNFEAKSIDLSNVESVPEDAALVVIAAPQTRFLPQEKLLLENYLNKRAGRVLAFLETGQEHGLEELFLDWGILSEDTLVVEPDPNYIINGGDLMIRRFSQHPVTLSLYEQGIPVITDRASSVREDPWRPVDDSLIVTELLATSDKSWADHNYRNISRPTFDDTLDLAGPITIGAIAERQVDSSLGITLPGGKLTVFGTSNFISNQRIQASGNLYLALNAINYSVDRHTRLNIPPRPIEKVKLDLSIEQLHLARYLIWFGPPAIIGLFGLLVYLTRRN</sequence>
<keyword evidence="5" id="KW-1185">Reference proteome</keyword>
<reference evidence="4 5" key="1">
    <citation type="submission" date="2020-07" db="EMBL/GenBank/DDBJ databases">
        <authorList>
            <person name="Feng X."/>
        </authorList>
    </citation>
    <scope>NUCLEOTIDE SEQUENCE [LARGE SCALE GENOMIC DNA]</scope>
    <source>
        <strain evidence="4 5">JCM23202</strain>
    </source>
</reference>
<accession>A0A7X1B940</accession>
<dbReference type="RefSeq" id="WP_185660525.1">
    <property type="nucleotide sequence ID" value="NZ_CAWPOO010000012.1"/>
</dbReference>
<keyword evidence="1" id="KW-1133">Transmembrane helix</keyword>
<gene>
    <name evidence="4" type="ORF">H5P27_11450</name>
</gene>
<evidence type="ECO:0000259" key="3">
    <source>
        <dbReference type="Pfam" id="PF23357"/>
    </source>
</evidence>
<keyword evidence="1" id="KW-0812">Transmembrane</keyword>